<comment type="catalytic activity">
    <reaction evidence="18">
        <text>L-histidyl-L-alpha-amino acid(out) = L-histidyl-L-alpha-amino acid(in)</text>
        <dbReference type="Rhea" id="RHEA:79379"/>
        <dbReference type="ChEBI" id="CHEBI:229964"/>
    </reaction>
</comment>
<dbReference type="Proteomes" id="UP000242188">
    <property type="component" value="Unassembled WGS sequence"/>
</dbReference>
<evidence type="ECO:0000256" key="20">
    <source>
        <dbReference type="ARBA" id="ARBA00044924"/>
    </source>
</evidence>
<dbReference type="OrthoDB" id="424834at2759"/>
<evidence type="ECO:0000256" key="6">
    <source>
        <dbReference type="ARBA" id="ARBA00023136"/>
    </source>
</evidence>
<evidence type="ECO:0000256" key="11">
    <source>
        <dbReference type="ARBA" id="ARBA00044884"/>
    </source>
</evidence>
<evidence type="ECO:0000256" key="4">
    <source>
        <dbReference type="ARBA" id="ARBA00022692"/>
    </source>
</evidence>
<reference evidence="26 27" key="1">
    <citation type="journal article" date="2017" name="Nat. Ecol. Evol.">
        <title>Scallop genome provides insights into evolution of bilaterian karyotype and development.</title>
        <authorList>
            <person name="Wang S."/>
            <person name="Zhang J."/>
            <person name="Jiao W."/>
            <person name="Li J."/>
            <person name="Xun X."/>
            <person name="Sun Y."/>
            <person name="Guo X."/>
            <person name="Huan P."/>
            <person name="Dong B."/>
            <person name="Zhang L."/>
            <person name="Hu X."/>
            <person name="Sun X."/>
            <person name="Wang J."/>
            <person name="Zhao C."/>
            <person name="Wang Y."/>
            <person name="Wang D."/>
            <person name="Huang X."/>
            <person name="Wang R."/>
            <person name="Lv J."/>
            <person name="Li Y."/>
            <person name="Zhang Z."/>
            <person name="Liu B."/>
            <person name="Lu W."/>
            <person name="Hui Y."/>
            <person name="Liang J."/>
            <person name="Zhou Z."/>
            <person name="Hou R."/>
            <person name="Li X."/>
            <person name="Liu Y."/>
            <person name="Li H."/>
            <person name="Ning X."/>
            <person name="Lin Y."/>
            <person name="Zhao L."/>
            <person name="Xing Q."/>
            <person name="Dou J."/>
            <person name="Li Y."/>
            <person name="Mao J."/>
            <person name="Guo H."/>
            <person name="Dou H."/>
            <person name="Li T."/>
            <person name="Mu C."/>
            <person name="Jiang W."/>
            <person name="Fu Q."/>
            <person name="Fu X."/>
            <person name="Miao Y."/>
            <person name="Liu J."/>
            <person name="Yu Q."/>
            <person name="Li R."/>
            <person name="Liao H."/>
            <person name="Li X."/>
            <person name="Kong Y."/>
            <person name="Jiang Z."/>
            <person name="Chourrout D."/>
            <person name="Li R."/>
            <person name="Bao Z."/>
        </authorList>
    </citation>
    <scope>NUCLEOTIDE SEQUENCE [LARGE SCALE GENOMIC DNA]</scope>
    <source>
        <strain evidence="26 27">PY_sf001</strain>
    </source>
</reference>
<dbReference type="InterPro" id="IPR011701">
    <property type="entry name" value="MFS"/>
</dbReference>
<evidence type="ECO:0000256" key="22">
    <source>
        <dbReference type="ARBA" id="ARBA00045018"/>
    </source>
</evidence>
<feature type="transmembrane region" description="Helical" evidence="25">
    <location>
        <begin position="415"/>
        <end position="435"/>
    </location>
</feature>
<keyword evidence="3" id="KW-0813">Transport</keyword>
<evidence type="ECO:0000256" key="15">
    <source>
        <dbReference type="ARBA" id="ARBA00044899"/>
    </source>
</evidence>
<comment type="catalytic activity">
    <reaction evidence="10">
        <text>L-alpha-aminoacyl-L-arginine(out) = L-alpha-aminoacyl-L-arginine(in)</text>
        <dbReference type="Rhea" id="RHEA:79367"/>
        <dbReference type="ChEBI" id="CHEBI:229968"/>
    </reaction>
</comment>
<evidence type="ECO:0000256" key="7">
    <source>
        <dbReference type="ARBA" id="ARBA00023228"/>
    </source>
</evidence>
<comment type="catalytic activity">
    <reaction evidence="20">
        <text>L-lysyl-glycine(out) = L-lysyl-glycine(in)</text>
        <dbReference type="Rhea" id="RHEA:79407"/>
        <dbReference type="ChEBI" id="CHEBI:191202"/>
    </reaction>
</comment>
<evidence type="ECO:0000256" key="14">
    <source>
        <dbReference type="ARBA" id="ARBA00044898"/>
    </source>
</evidence>
<feature type="transmembrane region" description="Helical" evidence="25">
    <location>
        <begin position="7"/>
        <end position="25"/>
    </location>
</feature>
<evidence type="ECO:0000256" key="10">
    <source>
        <dbReference type="ARBA" id="ARBA00044881"/>
    </source>
</evidence>
<gene>
    <name evidence="26" type="ORF">KP79_PYT05912</name>
</gene>
<evidence type="ECO:0000256" key="5">
    <source>
        <dbReference type="ARBA" id="ARBA00022989"/>
    </source>
</evidence>
<dbReference type="Pfam" id="PF07690">
    <property type="entry name" value="MFS_1"/>
    <property type="match status" value="1"/>
</dbReference>
<dbReference type="PANTHER" id="PTHR23512">
    <property type="entry name" value="MAJOR FACILITATOR SUPERFAMILY DOMAIN-CONTAINING PROTEIN 1"/>
    <property type="match status" value="1"/>
</dbReference>
<evidence type="ECO:0000256" key="17">
    <source>
        <dbReference type="ARBA" id="ARBA00044903"/>
    </source>
</evidence>
<evidence type="ECO:0000256" key="12">
    <source>
        <dbReference type="ARBA" id="ARBA00044891"/>
    </source>
</evidence>
<dbReference type="InterPro" id="IPR036259">
    <property type="entry name" value="MFS_trans_sf"/>
</dbReference>
<dbReference type="InterPro" id="IPR052187">
    <property type="entry name" value="MFSD1"/>
</dbReference>
<protein>
    <recommendedName>
        <fullName evidence="21">Lysosomal dipeptide transporter MFSD1</fullName>
    </recommendedName>
    <alternativeName>
        <fullName evidence="22">Major facilitator superfamily domain-containing protein 1</fullName>
    </alternativeName>
</protein>
<evidence type="ECO:0000313" key="27">
    <source>
        <dbReference type="Proteomes" id="UP000242188"/>
    </source>
</evidence>
<feature type="transmembrane region" description="Helical" evidence="25">
    <location>
        <begin position="368"/>
        <end position="395"/>
    </location>
</feature>
<proteinExistence type="inferred from homology"/>
<keyword evidence="27" id="KW-1185">Reference proteome</keyword>
<dbReference type="EMBL" id="NEDP02005486">
    <property type="protein sequence ID" value="OWF40122.1"/>
    <property type="molecule type" value="Genomic_DNA"/>
</dbReference>
<keyword evidence="4 25" id="KW-0812">Transmembrane</keyword>
<comment type="catalytic activity">
    <reaction evidence="9">
        <text>L-histidyl-glycine(out) = L-histidyl-glycine(in)</text>
        <dbReference type="Rhea" id="RHEA:79395"/>
        <dbReference type="ChEBI" id="CHEBI:229957"/>
    </reaction>
</comment>
<dbReference type="PANTHER" id="PTHR23512:SF3">
    <property type="entry name" value="MAJOR FACILITATOR SUPERFAMILY DOMAIN-CONTAINING PROTEIN 1"/>
    <property type="match status" value="1"/>
</dbReference>
<name>A0A210PUI7_MIZYE</name>
<evidence type="ECO:0000256" key="18">
    <source>
        <dbReference type="ARBA" id="ARBA00044912"/>
    </source>
</evidence>
<comment type="catalytic activity">
    <reaction evidence="17">
        <text>L-arginyl-glycine(out) = L-arginyl-glycine(in)</text>
        <dbReference type="Rhea" id="RHEA:79391"/>
        <dbReference type="ChEBI" id="CHEBI:229955"/>
    </reaction>
</comment>
<comment type="catalytic activity">
    <reaction evidence="16">
        <text>L-lysyl-L-lysine(out) = L-lysyl-L-lysine(in)</text>
        <dbReference type="Rhea" id="RHEA:79403"/>
        <dbReference type="ChEBI" id="CHEBI:229956"/>
    </reaction>
</comment>
<feature type="transmembrane region" description="Helical" evidence="25">
    <location>
        <begin position="314"/>
        <end position="331"/>
    </location>
</feature>
<dbReference type="GO" id="GO:0005765">
    <property type="term" value="C:lysosomal membrane"/>
    <property type="evidence" value="ECO:0007669"/>
    <property type="project" value="UniProtKB-SubCell"/>
</dbReference>
<evidence type="ECO:0000313" key="26">
    <source>
        <dbReference type="EMBL" id="OWF40122.1"/>
    </source>
</evidence>
<feature type="transmembrane region" description="Helical" evidence="25">
    <location>
        <begin position="337"/>
        <end position="356"/>
    </location>
</feature>
<sequence length="484" mass="53164">MKPHEWKWRYAILFCDCVLVFGVYFCVDMPSSLQVDFVAGEEMHCHGNESMETGGCCDTCLGLGPQRYNLLHSFLYWTSSVLSLLSGYCIDRIGNRVSAVLIIILTSLGSNLFAIAGTQLLRNTSAMFPLMIIGRMLLGFGDGPMRIVQDRVVAHWFAEDSVLAVSLVILTRRGGTLLNFLLTANIAVHLGFTWALWIGAVICSLGIIAAFVMGFLDVRGTNKLDDESQKLMASRPIKIKDITNIPKTFWIHVSMIGFHFCSFFSFVANGSQYIQLRHGYSKVMASYTTGAAYIGPVFFAPVIALLLKRIECNGLIATFVTTFSIPIYLMLAYCPAIPPVVLTVAIGAVYTFDVIIMWQVTINLLPPAVFGTGAGIGVFVMRFSIGLMNLAVGSIVEDTADRGHREQIHAYQNALMLMTAVSVLSVACGVLLNILDIRNGDGVNKRFIKNKPVEMSDTTELVVADKLSKQYNSNDTGDGTLEEH</sequence>
<dbReference type="SUPFAM" id="SSF103473">
    <property type="entry name" value="MFS general substrate transporter"/>
    <property type="match status" value="1"/>
</dbReference>
<evidence type="ECO:0000256" key="9">
    <source>
        <dbReference type="ARBA" id="ARBA00044878"/>
    </source>
</evidence>
<feature type="transmembrane region" description="Helical" evidence="25">
    <location>
        <begin position="287"/>
        <end position="307"/>
    </location>
</feature>
<organism evidence="26 27">
    <name type="scientific">Mizuhopecten yessoensis</name>
    <name type="common">Japanese scallop</name>
    <name type="synonym">Patinopecten yessoensis</name>
    <dbReference type="NCBI Taxonomy" id="6573"/>
    <lineage>
        <taxon>Eukaryota</taxon>
        <taxon>Metazoa</taxon>
        <taxon>Spiralia</taxon>
        <taxon>Lophotrochozoa</taxon>
        <taxon>Mollusca</taxon>
        <taxon>Bivalvia</taxon>
        <taxon>Autobranchia</taxon>
        <taxon>Pteriomorphia</taxon>
        <taxon>Pectinida</taxon>
        <taxon>Pectinoidea</taxon>
        <taxon>Pectinidae</taxon>
        <taxon>Mizuhopecten</taxon>
    </lineage>
</organism>
<evidence type="ECO:0000256" key="19">
    <source>
        <dbReference type="ARBA" id="ARBA00044919"/>
    </source>
</evidence>
<comment type="caution">
    <text evidence="26">The sequence shown here is derived from an EMBL/GenBank/DDBJ whole genome shotgun (WGS) entry which is preliminary data.</text>
</comment>
<dbReference type="Gene3D" id="1.20.1250.20">
    <property type="entry name" value="MFS general substrate transporter like domains"/>
    <property type="match status" value="2"/>
</dbReference>
<comment type="subcellular location">
    <subcellularLocation>
        <location evidence="1">Lysosome membrane</location>
        <topology evidence="1">Multi-pass membrane protein</topology>
    </subcellularLocation>
</comment>
<evidence type="ECO:0000256" key="3">
    <source>
        <dbReference type="ARBA" id="ARBA00022448"/>
    </source>
</evidence>
<evidence type="ECO:0000256" key="2">
    <source>
        <dbReference type="ARBA" id="ARBA00008335"/>
    </source>
</evidence>
<comment type="similarity">
    <text evidence="2">Belongs to the major facilitator superfamily.</text>
</comment>
<comment type="catalytic activity">
    <reaction evidence="19">
        <text>L-alanyl-L-lysine(out) = L-alanyl-L-lysine(in)</text>
        <dbReference type="Rhea" id="RHEA:79415"/>
        <dbReference type="ChEBI" id="CHEBI:192470"/>
    </reaction>
</comment>
<comment type="catalytic activity">
    <reaction evidence="14">
        <text>L-aspartyl-L-lysine(out) = L-aspartyl-L-lysine(in)</text>
        <dbReference type="Rhea" id="RHEA:79411"/>
        <dbReference type="ChEBI" id="CHEBI:229953"/>
    </reaction>
</comment>
<dbReference type="GO" id="GO:0022857">
    <property type="term" value="F:transmembrane transporter activity"/>
    <property type="evidence" value="ECO:0007669"/>
    <property type="project" value="InterPro"/>
</dbReference>
<evidence type="ECO:0000256" key="21">
    <source>
        <dbReference type="ARBA" id="ARBA00044985"/>
    </source>
</evidence>
<evidence type="ECO:0000256" key="24">
    <source>
        <dbReference type="ARBA" id="ARBA00046376"/>
    </source>
</evidence>
<comment type="catalytic activity">
    <reaction evidence="13">
        <text>L-alpha-aminoacyl-L-lysine(out) = L-alpha-aminoacyl-L-lysine(in)</text>
        <dbReference type="Rhea" id="RHEA:79383"/>
        <dbReference type="ChEBI" id="CHEBI:229966"/>
    </reaction>
</comment>
<comment type="catalytic activity">
    <reaction evidence="11">
        <text>L-alpha-aminoacyl-L-histidine(out) = L-alpha-aminoacyl-L-histidine(in)</text>
        <dbReference type="Rhea" id="RHEA:79375"/>
        <dbReference type="ChEBI" id="CHEBI:229967"/>
    </reaction>
</comment>
<comment type="subunit">
    <text evidence="24">Homodimer. Interacts with lysosomal protein GLMP (via lumenal domain); the interaction starts while both proteins are still in the endoplasmic reticulum and is required for stabilization of MFSD1 in lysosomes but has no direct effect on its targeting to lysosomes or transporter activity.</text>
</comment>
<comment type="catalytic activity">
    <reaction evidence="15">
        <text>L-arginyl-L-alpha-amino acid(out) = L-arginyl-L-alpha-amino acid(in)</text>
        <dbReference type="Rhea" id="RHEA:79371"/>
        <dbReference type="ChEBI" id="CHEBI:84315"/>
    </reaction>
</comment>
<dbReference type="AlphaFoldDB" id="A0A210PUI7"/>
<evidence type="ECO:0000256" key="8">
    <source>
        <dbReference type="ARBA" id="ARBA00044876"/>
    </source>
</evidence>
<feature type="transmembrane region" description="Helical" evidence="25">
    <location>
        <begin position="248"/>
        <end position="267"/>
    </location>
</feature>
<evidence type="ECO:0000256" key="25">
    <source>
        <dbReference type="SAM" id="Phobius"/>
    </source>
</evidence>
<evidence type="ECO:0000256" key="1">
    <source>
        <dbReference type="ARBA" id="ARBA00004155"/>
    </source>
</evidence>
<feature type="transmembrane region" description="Helical" evidence="25">
    <location>
        <begin position="194"/>
        <end position="216"/>
    </location>
</feature>
<keyword evidence="7" id="KW-0458">Lysosome</keyword>
<accession>A0A210PUI7</accession>
<comment type="catalytic activity">
    <reaction evidence="8">
        <text>L-lysyl-L-alanine(out) = L-lysyl-L-alanine(in)</text>
        <dbReference type="Rhea" id="RHEA:79399"/>
        <dbReference type="ChEBI" id="CHEBI:229954"/>
    </reaction>
</comment>
<comment type="function">
    <text evidence="23">Lysosomal dipeptide uniporter that selectively exports lysine, arginine or histidine-containing dipeptides with a net positive charge from the lysosome lumen into the cytosol. Could play a role in a specific type of protein O-glycosylation indirectly regulating macrophages migration and tissue invasion. Also essential for liver homeostasis.</text>
</comment>
<evidence type="ECO:0000256" key="23">
    <source>
        <dbReference type="ARBA" id="ARBA00045709"/>
    </source>
</evidence>
<keyword evidence="6 25" id="KW-0472">Membrane</keyword>
<feature type="transmembrane region" description="Helical" evidence="25">
    <location>
        <begin position="97"/>
        <end position="118"/>
    </location>
</feature>
<keyword evidence="5 25" id="KW-1133">Transmembrane helix</keyword>
<evidence type="ECO:0000256" key="13">
    <source>
        <dbReference type="ARBA" id="ARBA00044893"/>
    </source>
</evidence>
<comment type="catalytic activity">
    <reaction evidence="12">
        <text>L-lysyl-L-alpha-amino acid(out) = L-lysyl-L-alpha-amino acid(in)</text>
        <dbReference type="Rhea" id="RHEA:79387"/>
        <dbReference type="ChEBI" id="CHEBI:229965"/>
    </reaction>
</comment>
<evidence type="ECO:0000256" key="16">
    <source>
        <dbReference type="ARBA" id="ARBA00044900"/>
    </source>
</evidence>